<keyword evidence="2" id="KW-1185">Reference proteome</keyword>
<reference evidence="1 2" key="1">
    <citation type="submission" date="2021-03" db="EMBL/GenBank/DDBJ databases">
        <title>Genomic Encyclopedia of Type Strains, Phase IV (KMG-IV): sequencing the most valuable type-strain genomes for metagenomic binning, comparative biology and taxonomic classification.</title>
        <authorList>
            <person name="Goeker M."/>
        </authorList>
    </citation>
    <scope>NUCLEOTIDE SEQUENCE [LARGE SCALE GENOMIC DNA]</scope>
    <source>
        <strain evidence="1 2">DSM 26048</strain>
    </source>
</reference>
<dbReference type="Proteomes" id="UP001519287">
    <property type="component" value="Unassembled WGS sequence"/>
</dbReference>
<sequence>MAVLFERVLRMLHLTMFFIVKARIWEDTVLLTMKNIVKVADPPQLRALFIPSACAR</sequence>
<comment type="caution">
    <text evidence="1">The sequence shown here is derived from an EMBL/GenBank/DDBJ whole genome shotgun (WGS) entry which is preliminary data.</text>
</comment>
<proteinExistence type="predicted"/>
<dbReference type="EMBL" id="JAGGLB010000021">
    <property type="protein sequence ID" value="MBP1993771.1"/>
    <property type="molecule type" value="Genomic_DNA"/>
</dbReference>
<protein>
    <submittedName>
        <fullName evidence="1">Uncharacterized protein</fullName>
    </submittedName>
</protein>
<gene>
    <name evidence="1" type="ORF">J2Z66_005397</name>
</gene>
<organism evidence="1 2">
    <name type="scientific">Paenibacillus eucommiae</name>
    <dbReference type="NCBI Taxonomy" id="1355755"/>
    <lineage>
        <taxon>Bacteria</taxon>
        <taxon>Bacillati</taxon>
        <taxon>Bacillota</taxon>
        <taxon>Bacilli</taxon>
        <taxon>Bacillales</taxon>
        <taxon>Paenibacillaceae</taxon>
        <taxon>Paenibacillus</taxon>
    </lineage>
</organism>
<evidence type="ECO:0000313" key="2">
    <source>
        <dbReference type="Proteomes" id="UP001519287"/>
    </source>
</evidence>
<accession>A0ABS4J1R8</accession>
<name>A0ABS4J1R8_9BACL</name>
<evidence type="ECO:0000313" key="1">
    <source>
        <dbReference type="EMBL" id="MBP1993771.1"/>
    </source>
</evidence>